<dbReference type="Proteomes" id="UP000199245">
    <property type="component" value="Unassembled WGS sequence"/>
</dbReference>
<reference evidence="1 2" key="1">
    <citation type="submission" date="2016-10" db="EMBL/GenBank/DDBJ databases">
        <authorList>
            <person name="de Groot N.N."/>
        </authorList>
    </citation>
    <scope>NUCLEOTIDE SEQUENCE [LARGE SCALE GENOMIC DNA]</scope>
    <source>
        <strain evidence="1 2">R5</strain>
    </source>
</reference>
<gene>
    <name evidence="1" type="ORF">SAMN05216337_104529</name>
</gene>
<sequence length="79" mass="8626">MAVLLGFAGGSALGLSATDAYEQMTLERFCSIVNISWRLIGVGLFFVPRHSFINFLAVEPIFGGEHRDRAPDANVDLQV</sequence>
<name>A0A1G7IH01_9BRAD</name>
<protein>
    <submittedName>
        <fullName evidence="1">Uncharacterized protein</fullName>
    </submittedName>
</protein>
<dbReference type="AlphaFoldDB" id="A0A1G7IH01"/>
<dbReference type="EMBL" id="FMZW01000045">
    <property type="protein sequence ID" value="SDF12030.1"/>
    <property type="molecule type" value="Genomic_DNA"/>
</dbReference>
<evidence type="ECO:0000313" key="2">
    <source>
        <dbReference type="Proteomes" id="UP000199245"/>
    </source>
</evidence>
<organism evidence="1 2">
    <name type="scientific">Bradyrhizobium brasilense</name>
    <dbReference type="NCBI Taxonomy" id="1419277"/>
    <lineage>
        <taxon>Bacteria</taxon>
        <taxon>Pseudomonadati</taxon>
        <taxon>Pseudomonadota</taxon>
        <taxon>Alphaproteobacteria</taxon>
        <taxon>Hyphomicrobiales</taxon>
        <taxon>Nitrobacteraceae</taxon>
        <taxon>Bradyrhizobium</taxon>
    </lineage>
</organism>
<evidence type="ECO:0000313" key="1">
    <source>
        <dbReference type="EMBL" id="SDF12030.1"/>
    </source>
</evidence>
<proteinExistence type="predicted"/>
<accession>A0A1G7IH01</accession>